<evidence type="ECO:0000313" key="1">
    <source>
        <dbReference type="EMBL" id="TWW00846.1"/>
    </source>
</evidence>
<reference evidence="1 2" key="1">
    <citation type="submission" date="2019-08" db="EMBL/GenBank/DDBJ databases">
        <title>Whole genome sequencing of chitin degrading bacteria Chitinophaga pinensis YS16.</title>
        <authorList>
            <person name="Singh R.P."/>
            <person name="Manchanda G."/>
            <person name="Maurya I.K."/>
            <person name="Joshi N.K."/>
            <person name="Srivastava A.K."/>
        </authorList>
    </citation>
    <scope>NUCLEOTIDE SEQUENCE [LARGE SCALE GENOMIC DNA]</scope>
    <source>
        <strain evidence="1 2">YS-16</strain>
    </source>
</reference>
<dbReference type="AlphaFoldDB" id="A0A5C6LZH5"/>
<comment type="caution">
    <text evidence="1">The sequence shown here is derived from an EMBL/GenBank/DDBJ whole genome shotgun (WGS) entry which is preliminary data.</text>
</comment>
<sequence length="87" mass="9739">MKDIVDYNEETEEEIYSEAETDSGDLVLFPPIINRTGNVIKPTHIPTHGNLSLMQRFITMRSTNISRKDFIRNSALATLGLGITPSC</sequence>
<proteinExistence type="predicted"/>
<evidence type="ECO:0000313" key="2">
    <source>
        <dbReference type="Proteomes" id="UP000318815"/>
    </source>
</evidence>
<protein>
    <submittedName>
        <fullName evidence="1">Uncharacterized protein</fullName>
    </submittedName>
</protein>
<gene>
    <name evidence="1" type="ORF">FEF09_10165</name>
</gene>
<dbReference type="Proteomes" id="UP000318815">
    <property type="component" value="Unassembled WGS sequence"/>
</dbReference>
<keyword evidence="2" id="KW-1185">Reference proteome</keyword>
<organism evidence="1 2">
    <name type="scientific">Chitinophaga pinensis</name>
    <dbReference type="NCBI Taxonomy" id="79329"/>
    <lineage>
        <taxon>Bacteria</taxon>
        <taxon>Pseudomonadati</taxon>
        <taxon>Bacteroidota</taxon>
        <taxon>Chitinophagia</taxon>
        <taxon>Chitinophagales</taxon>
        <taxon>Chitinophagaceae</taxon>
        <taxon>Chitinophaga</taxon>
    </lineage>
</organism>
<accession>A0A5C6LZH5</accession>
<name>A0A5C6LZH5_9BACT</name>
<dbReference type="EMBL" id="VOHS01000007">
    <property type="protein sequence ID" value="TWW00846.1"/>
    <property type="molecule type" value="Genomic_DNA"/>
</dbReference>
<dbReference type="RefSeq" id="WP_146305002.1">
    <property type="nucleotide sequence ID" value="NZ_VOHS01000007.1"/>
</dbReference>